<keyword evidence="4" id="KW-1185">Reference proteome</keyword>
<evidence type="ECO:0000313" key="4">
    <source>
        <dbReference type="Proteomes" id="UP000410492"/>
    </source>
</evidence>
<dbReference type="GO" id="GO:0022857">
    <property type="term" value="F:transmembrane transporter activity"/>
    <property type="evidence" value="ECO:0007669"/>
    <property type="project" value="InterPro"/>
</dbReference>
<proteinExistence type="predicted"/>
<dbReference type="InterPro" id="IPR036259">
    <property type="entry name" value="MFS_trans_sf"/>
</dbReference>
<dbReference type="Proteomes" id="UP000410492">
    <property type="component" value="Unassembled WGS sequence"/>
</dbReference>
<dbReference type="OrthoDB" id="8055603at2759"/>
<dbReference type="PRINTS" id="PR00173">
    <property type="entry name" value="EDTRNSPORT"/>
</dbReference>
<dbReference type="SUPFAM" id="SSF103473">
    <property type="entry name" value="MFS general substrate transporter"/>
    <property type="match status" value="1"/>
</dbReference>
<name>A0A653BR33_CALMS</name>
<dbReference type="PROSITE" id="PS50850">
    <property type="entry name" value="MFS"/>
    <property type="match status" value="1"/>
</dbReference>
<dbReference type="InterPro" id="IPR011701">
    <property type="entry name" value="MFS"/>
</dbReference>
<evidence type="ECO:0000259" key="2">
    <source>
        <dbReference type="PROSITE" id="PS50850"/>
    </source>
</evidence>
<protein>
    <recommendedName>
        <fullName evidence="2">Major facilitator superfamily (MFS) profile domain-containing protein</fullName>
    </recommendedName>
</protein>
<sequence length="195" mass="21554">LPEEINFILVEIEVRCQALSSSDESTNQGCLHKVARSIGLPLLRDLTYVHILSGLALGYVSTVTFSAFFPMFLQDEEEYSVMETTYCMTALSFADVVGRVTVSEICRRLGLGNRDSFMIGCILLAAARSILVELLDFKTIIIVSFIVGYFRSITVVNQNLVISEYIEKDKLPSAVGLNMVSKALFTMTFGQALGK</sequence>
<feature type="domain" description="Major facilitator superfamily (MFS) profile" evidence="2">
    <location>
        <begin position="46"/>
        <end position="195"/>
    </location>
</feature>
<comment type="subcellular location">
    <subcellularLocation>
        <location evidence="1">Membrane</location>
        <topology evidence="1">Multi-pass membrane protein</topology>
    </subcellularLocation>
</comment>
<feature type="non-terminal residue" evidence="3">
    <location>
        <position position="1"/>
    </location>
</feature>
<feature type="non-terminal residue" evidence="3">
    <location>
        <position position="195"/>
    </location>
</feature>
<organism evidence="3 4">
    <name type="scientific">Callosobruchus maculatus</name>
    <name type="common">Southern cowpea weevil</name>
    <name type="synonym">Pulse bruchid</name>
    <dbReference type="NCBI Taxonomy" id="64391"/>
    <lineage>
        <taxon>Eukaryota</taxon>
        <taxon>Metazoa</taxon>
        <taxon>Ecdysozoa</taxon>
        <taxon>Arthropoda</taxon>
        <taxon>Hexapoda</taxon>
        <taxon>Insecta</taxon>
        <taxon>Pterygota</taxon>
        <taxon>Neoptera</taxon>
        <taxon>Endopterygota</taxon>
        <taxon>Coleoptera</taxon>
        <taxon>Polyphaga</taxon>
        <taxon>Cucujiformia</taxon>
        <taxon>Chrysomeloidea</taxon>
        <taxon>Chrysomelidae</taxon>
        <taxon>Bruchinae</taxon>
        <taxon>Bruchini</taxon>
        <taxon>Callosobruchus</taxon>
    </lineage>
</organism>
<dbReference type="GO" id="GO:0016020">
    <property type="term" value="C:membrane"/>
    <property type="evidence" value="ECO:0007669"/>
    <property type="project" value="UniProtKB-SubCell"/>
</dbReference>
<gene>
    <name evidence="3" type="ORF">CALMAC_LOCUS3056</name>
</gene>
<accession>A0A653BR33</accession>
<dbReference type="Gene3D" id="1.20.1250.20">
    <property type="entry name" value="MFS general substrate transporter like domains"/>
    <property type="match status" value="1"/>
</dbReference>
<dbReference type="InterPro" id="IPR020846">
    <property type="entry name" value="MFS_dom"/>
</dbReference>
<dbReference type="EMBL" id="CAACVG010003996">
    <property type="protein sequence ID" value="VEN38023.1"/>
    <property type="molecule type" value="Genomic_DNA"/>
</dbReference>
<reference evidence="3 4" key="1">
    <citation type="submission" date="2019-01" db="EMBL/GenBank/DDBJ databases">
        <authorList>
            <person name="Sayadi A."/>
        </authorList>
    </citation>
    <scope>NUCLEOTIDE SEQUENCE [LARGE SCALE GENOMIC DNA]</scope>
</reference>
<evidence type="ECO:0000256" key="1">
    <source>
        <dbReference type="ARBA" id="ARBA00004141"/>
    </source>
</evidence>
<evidence type="ECO:0000313" key="3">
    <source>
        <dbReference type="EMBL" id="VEN38023.1"/>
    </source>
</evidence>
<dbReference type="Pfam" id="PF07690">
    <property type="entry name" value="MFS_1"/>
    <property type="match status" value="1"/>
</dbReference>
<dbReference type="AlphaFoldDB" id="A0A653BR33"/>